<gene>
    <name evidence="1" type="ORF">CKAN_00869600</name>
</gene>
<keyword evidence="2" id="KW-1185">Reference proteome</keyword>
<name>A0A3S3Q7D3_9MAGN</name>
<protein>
    <submittedName>
        <fullName evidence="1">Uncharacterized protein</fullName>
    </submittedName>
</protein>
<proteinExistence type="predicted"/>
<dbReference type="Proteomes" id="UP000283530">
    <property type="component" value="Unassembled WGS sequence"/>
</dbReference>
<sequence length="97" mass="10504">MGARIRAGGPAGLQLDLMFIGKRKPAHCFEIFPPEIFVRRRNPANARSLVSLARGVADSPSPSATLSLALGSLPIAASPSRIWYPQRNRGHASTIQW</sequence>
<evidence type="ECO:0000313" key="2">
    <source>
        <dbReference type="Proteomes" id="UP000283530"/>
    </source>
</evidence>
<dbReference type="AlphaFoldDB" id="A0A3S3Q7D3"/>
<organism evidence="1 2">
    <name type="scientific">Cinnamomum micranthum f. kanehirae</name>
    <dbReference type="NCBI Taxonomy" id="337451"/>
    <lineage>
        <taxon>Eukaryota</taxon>
        <taxon>Viridiplantae</taxon>
        <taxon>Streptophyta</taxon>
        <taxon>Embryophyta</taxon>
        <taxon>Tracheophyta</taxon>
        <taxon>Spermatophyta</taxon>
        <taxon>Magnoliopsida</taxon>
        <taxon>Magnoliidae</taxon>
        <taxon>Laurales</taxon>
        <taxon>Lauraceae</taxon>
        <taxon>Cinnamomum</taxon>
    </lineage>
</organism>
<evidence type="ECO:0000313" key="1">
    <source>
        <dbReference type="EMBL" id="RWR80081.1"/>
    </source>
</evidence>
<dbReference type="EMBL" id="QPKB01000003">
    <property type="protein sequence ID" value="RWR80081.1"/>
    <property type="molecule type" value="Genomic_DNA"/>
</dbReference>
<reference evidence="1 2" key="1">
    <citation type="journal article" date="2019" name="Nat. Plants">
        <title>Stout camphor tree genome fills gaps in understanding of flowering plant genome evolution.</title>
        <authorList>
            <person name="Chaw S.M."/>
            <person name="Liu Y.C."/>
            <person name="Wu Y.W."/>
            <person name="Wang H.Y."/>
            <person name="Lin C.I."/>
            <person name="Wu C.S."/>
            <person name="Ke H.M."/>
            <person name="Chang L.Y."/>
            <person name="Hsu C.Y."/>
            <person name="Yang H.T."/>
            <person name="Sudianto E."/>
            <person name="Hsu M.H."/>
            <person name="Wu K.P."/>
            <person name="Wang L.N."/>
            <person name="Leebens-Mack J.H."/>
            <person name="Tsai I.J."/>
        </authorList>
    </citation>
    <scope>NUCLEOTIDE SEQUENCE [LARGE SCALE GENOMIC DNA]</scope>
    <source>
        <strain evidence="2">cv. Chaw 1501</strain>
        <tissue evidence="1">Young leaves</tissue>
    </source>
</reference>
<comment type="caution">
    <text evidence="1">The sequence shown here is derived from an EMBL/GenBank/DDBJ whole genome shotgun (WGS) entry which is preliminary data.</text>
</comment>
<accession>A0A3S3Q7D3</accession>